<evidence type="ECO:0000256" key="2">
    <source>
        <dbReference type="ARBA" id="ARBA00022475"/>
    </source>
</evidence>
<feature type="transmembrane region" description="Helical" evidence="7">
    <location>
        <begin position="35"/>
        <end position="60"/>
    </location>
</feature>
<dbReference type="Proteomes" id="UP000051906">
    <property type="component" value="Unassembled WGS sequence"/>
</dbReference>
<evidence type="ECO:0000313" key="10">
    <source>
        <dbReference type="Proteomes" id="UP000051906"/>
    </source>
</evidence>
<dbReference type="EMBL" id="JQCA01000074">
    <property type="protein sequence ID" value="KRO03531.1"/>
    <property type="molecule type" value="Genomic_DNA"/>
</dbReference>
<feature type="region of interest" description="Disordered" evidence="6">
    <location>
        <begin position="75"/>
        <end position="111"/>
    </location>
</feature>
<feature type="domain" description="Phage shock protein PspC N-terminal" evidence="8">
    <location>
        <begin position="5"/>
        <end position="67"/>
    </location>
</feature>
<dbReference type="InterPro" id="IPR052027">
    <property type="entry name" value="PspC"/>
</dbReference>
<dbReference type="PATRIC" id="fig|616990.3.peg.126"/>
<keyword evidence="2" id="KW-1003">Cell membrane</keyword>
<keyword evidence="5 7" id="KW-0472">Membrane</keyword>
<reference evidence="9 10" key="1">
    <citation type="journal article" date="2015" name="Genome Announc.">
        <title>Expanding the biotechnology potential of lactobacilli through comparative genomics of 213 strains and associated genera.</title>
        <authorList>
            <person name="Sun Z."/>
            <person name="Harris H.M."/>
            <person name="McCann A."/>
            <person name="Guo C."/>
            <person name="Argimon S."/>
            <person name="Zhang W."/>
            <person name="Yang X."/>
            <person name="Jeffery I.B."/>
            <person name="Cooney J.C."/>
            <person name="Kagawa T.F."/>
            <person name="Liu W."/>
            <person name="Song Y."/>
            <person name="Salvetti E."/>
            <person name="Wrobel A."/>
            <person name="Rasinkangas P."/>
            <person name="Parkhill J."/>
            <person name="Rea M.C."/>
            <person name="O'Sullivan O."/>
            <person name="Ritari J."/>
            <person name="Douillard F.P."/>
            <person name="Paul Ross R."/>
            <person name="Yang R."/>
            <person name="Briner A.E."/>
            <person name="Felis G.E."/>
            <person name="de Vos W.M."/>
            <person name="Barrangou R."/>
            <person name="Klaenhammer T.R."/>
            <person name="Caufield P.W."/>
            <person name="Cui Y."/>
            <person name="Zhang H."/>
            <person name="O'Toole P.W."/>
        </authorList>
    </citation>
    <scope>NUCLEOTIDE SEQUENCE [LARGE SCALE GENOMIC DNA]</scope>
    <source>
        <strain evidence="9 10">DSM 22467</strain>
    </source>
</reference>
<gene>
    <name evidence="9" type="ORF">IV54_GL000119</name>
</gene>
<comment type="caution">
    <text evidence="9">The sequence shown here is derived from an EMBL/GenBank/DDBJ whole genome shotgun (WGS) entry which is preliminary data.</text>
</comment>
<dbReference type="PANTHER" id="PTHR33885">
    <property type="entry name" value="PHAGE SHOCK PROTEIN C"/>
    <property type="match status" value="1"/>
</dbReference>
<dbReference type="OrthoDB" id="9815286at2"/>
<evidence type="ECO:0000256" key="7">
    <source>
        <dbReference type="SAM" id="Phobius"/>
    </source>
</evidence>
<dbReference type="PANTHER" id="PTHR33885:SF3">
    <property type="entry name" value="PHAGE SHOCK PROTEIN C"/>
    <property type="match status" value="1"/>
</dbReference>
<evidence type="ECO:0000256" key="3">
    <source>
        <dbReference type="ARBA" id="ARBA00022692"/>
    </source>
</evidence>
<name>A0A0R2LUC5_9LACO</name>
<comment type="subcellular location">
    <subcellularLocation>
        <location evidence="1">Cell membrane</location>
        <topology evidence="1">Single-pass membrane protein</topology>
    </subcellularLocation>
</comment>
<protein>
    <recommendedName>
        <fullName evidence="8">Phage shock protein PspC N-terminal domain-containing protein</fullName>
    </recommendedName>
</protein>
<dbReference type="GO" id="GO:0005886">
    <property type="term" value="C:plasma membrane"/>
    <property type="evidence" value="ECO:0007669"/>
    <property type="project" value="UniProtKB-SubCell"/>
</dbReference>
<dbReference type="InterPro" id="IPR007168">
    <property type="entry name" value="Phageshock_PspC_N"/>
</dbReference>
<dbReference type="AlphaFoldDB" id="A0A0R2LUC5"/>
<dbReference type="Pfam" id="PF04024">
    <property type="entry name" value="PspC"/>
    <property type="match status" value="1"/>
</dbReference>
<evidence type="ECO:0000259" key="8">
    <source>
        <dbReference type="Pfam" id="PF04024"/>
    </source>
</evidence>
<keyword evidence="3 7" id="KW-0812">Transmembrane</keyword>
<evidence type="ECO:0000256" key="1">
    <source>
        <dbReference type="ARBA" id="ARBA00004162"/>
    </source>
</evidence>
<accession>A0A0R2LUC5</accession>
<organism evidence="9 10">
    <name type="scientific">Levilactobacillus paucivorans</name>
    <dbReference type="NCBI Taxonomy" id="616990"/>
    <lineage>
        <taxon>Bacteria</taxon>
        <taxon>Bacillati</taxon>
        <taxon>Bacillota</taxon>
        <taxon>Bacilli</taxon>
        <taxon>Lactobacillales</taxon>
        <taxon>Lactobacillaceae</taxon>
        <taxon>Levilactobacillus</taxon>
    </lineage>
</organism>
<evidence type="ECO:0000313" key="9">
    <source>
        <dbReference type="EMBL" id="KRO03531.1"/>
    </source>
</evidence>
<sequence>MAEKKRFERSRTNRLVGGVLGGIAEYFGWNANLLRVIYVLISIAIPFGHVVVGLLVYVILMTFMPQEPIQPGGGSLGDLFRGATQPKPNDGRKVIHDVTEHDVSDSHKDGE</sequence>
<keyword evidence="10" id="KW-1185">Reference proteome</keyword>
<proteinExistence type="predicted"/>
<keyword evidence="4 7" id="KW-1133">Transmembrane helix</keyword>
<evidence type="ECO:0000256" key="6">
    <source>
        <dbReference type="SAM" id="MobiDB-lite"/>
    </source>
</evidence>
<dbReference type="STRING" id="616990.IV54_GL000119"/>
<evidence type="ECO:0000256" key="5">
    <source>
        <dbReference type="ARBA" id="ARBA00023136"/>
    </source>
</evidence>
<feature type="compositionally biased region" description="Basic and acidic residues" evidence="6">
    <location>
        <begin position="89"/>
        <end position="111"/>
    </location>
</feature>
<evidence type="ECO:0000256" key="4">
    <source>
        <dbReference type="ARBA" id="ARBA00022989"/>
    </source>
</evidence>
<dbReference type="RefSeq" id="WP_057878721.1">
    <property type="nucleotide sequence ID" value="NZ_JQCA01000074.1"/>
</dbReference>